<dbReference type="EMBL" id="JACONZ010000003">
    <property type="protein sequence ID" value="MBC5581837.1"/>
    <property type="molecule type" value="Genomic_DNA"/>
</dbReference>
<evidence type="ECO:0000256" key="7">
    <source>
        <dbReference type="HAMAP-Rule" id="MF_00258"/>
    </source>
</evidence>
<evidence type="ECO:0000256" key="2">
    <source>
        <dbReference type="ARBA" id="ARBA00013090"/>
    </source>
</evidence>
<proteinExistence type="inferred from homology"/>
<sequence length="270" mass="28013">MDNRPIGVFDSGLGGLTGVKELVRLLPGEDIVYFGDTARVPYGGRGADTIIRYGKEDIQFLLSKGVKAVLCACGTVSSTLPAAVTDALPVPFVGVVQAAAQAAVHASCSGRIGVIATAASVRSGGYEAAVRALRPDSVLTARACPLFVPVIENGYVGRDDLIVTTLAKEYLAPVRRAGVDTLILGCTHYPLIAGAIADEMGPGVRLIDSGAEGAAALRQLLERQDLLNGRTSGGAVSFYVSDSGENFAEVGGLFLGKDVHGTVHPFTLWD</sequence>
<feature type="binding site" evidence="7">
    <location>
        <begin position="42"/>
        <end position="43"/>
    </location>
    <ligand>
        <name>substrate</name>
    </ligand>
</feature>
<dbReference type="EC" id="5.1.1.3" evidence="2 7"/>
<dbReference type="InterPro" id="IPR001920">
    <property type="entry name" value="Asp/Glu_race"/>
</dbReference>
<evidence type="ECO:0000313" key="8">
    <source>
        <dbReference type="EMBL" id="MBC5581837.1"/>
    </source>
</evidence>
<dbReference type="PANTHER" id="PTHR21198:SF2">
    <property type="entry name" value="GLUTAMATE RACEMASE"/>
    <property type="match status" value="1"/>
</dbReference>
<comment type="catalytic activity">
    <reaction evidence="1 7">
        <text>L-glutamate = D-glutamate</text>
        <dbReference type="Rhea" id="RHEA:12813"/>
        <dbReference type="ChEBI" id="CHEBI:29985"/>
        <dbReference type="ChEBI" id="CHEBI:29986"/>
        <dbReference type="EC" id="5.1.1.3"/>
    </reaction>
</comment>
<dbReference type="PROSITE" id="PS00924">
    <property type="entry name" value="ASP_GLU_RACEMASE_2"/>
    <property type="match status" value="1"/>
</dbReference>
<dbReference type="PANTHER" id="PTHR21198">
    <property type="entry name" value="GLUTAMATE RACEMASE"/>
    <property type="match status" value="1"/>
</dbReference>
<feature type="binding site" evidence="7">
    <location>
        <begin position="10"/>
        <end position="11"/>
    </location>
    <ligand>
        <name>substrate</name>
    </ligand>
</feature>
<organism evidence="8 9">
    <name type="scientific">Anaerofilum hominis</name>
    <dbReference type="NCBI Taxonomy" id="2763016"/>
    <lineage>
        <taxon>Bacteria</taxon>
        <taxon>Bacillati</taxon>
        <taxon>Bacillota</taxon>
        <taxon>Clostridia</taxon>
        <taxon>Eubacteriales</taxon>
        <taxon>Oscillospiraceae</taxon>
        <taxon>Anaerofilum</taxon>
    </lineage>
</organism>
<evidence type="ECO:0000256" key="1">
    <source>
        <dbReference type="ARBA" id="ARBA00001602"/>
    </source>
</evidence>
<dbReference type="Pfam" id="PF01177">
    <property type="entry name" value="Asp_Glu_race"/>
    <property type="match status" value="1"/>
</dbReference>
<dbReference type="FunFam" id="3.40.50.1860:FF:000001">
    <property type="entry name" value="Glutamate racemase"/>
    <property type="match status" value="1"/>
</dbReference>
<comment type="pathway">
    <text evidence="7">Cell wall biogenesis; peptidoglycan biosynthesis.</text>
</comment>
<evidence type="ECO:0000256" key="3">
    <source>
        <dbReference type="ARBA" id="ARBA00022960"/>
    </source>
</evidence>
<feature type="active site" description="Proton donor/acceptor" evidence="7">
    <location>
        <position position="186"/>
    </location>
</feature>
<keyword evidence="4 7" id="KW-0573">Peptidoglycan synthesis</keyword>
<dbReference type="AlphaFoldDB" id="A0A923IFD9"/>
<evidence type="ECO:0000256" key="4">
    <source>
        <dbReference type="ARBA" id="ARBA00022984"/>
    </source>
</evidence>
<dbReference type="InterPro" id="IPR004391">
    <property type="entry name" value="Glu_race"/>
</dbReference>
<comment type="caution">
    <text evidence="7">Lacks conserved residue(s) required for the propagation of feature annotation.</text>
</comment>
<dbReference type="InterPro" id="IPR015942">
    <property type="entry name" value="Asp/Glu/hydantoin_racemase"/>
</dbReference>
<dbReference type="NCBIfam" id="TIGR00067">
    <property type="entry name" value="glut_race"/>
    <property type="match status" value="1"/>
</dbReference>
<feature type="binding site" evidence="7">
    <location>
        <begin position="187"/>
        <end position="188"/>
    </location>
    <ligand>
        <name>substrate</name>
    </ligand>
</feature>
<dbReference type="GO" id="GO:0008360">
    <property type="term" value="P:regulation of cell shape"/>
    <property type="evidence" value="ECO:0007669"/>
    <property type="project" value="UniProtKB-KW"/>
</dbReference>
<keyword evidence="3 7" id="KW-0133">Cell shape</keyword>
<dbReference type="GO" id="GO:0071555">
    <property type="term" value="P:cell wall organization"/>
    <property type="evidence" value="ECO:0007669"/>
    <property type="project" value="UniProtKB-KW"/>
</dbReference>
<keyword evidence="9" id="KW-1185">Reference proteome</keyword>
<comment type="similarity">
    <text evidence="7">Belongs to the aspartate/glutamate racemases family.</text>
</comment>
<evidence type="ECO:0000313" key="9">
    <source>
        <dbReference type="Proteomes" id="UP000659630"/>
    </source>
</evidence>
<name>A0A923IFD9_9FIRM</name>
<gene>
    <name evidence="7" type="primary">murI</name>
    <name evidence="8" type="ORF">H8S23_09985</name>
</gene>
<reference evidence="8" key="1">
    <citation type="submission" date="2020-08" db="EMBL/GenBank/DDBJ databases">
        <title>Genome public.</title>
        <authorList>
            <person name="Liu C."/>
            <person name="Sun Q."/>
        </authorList>
    </citation>
    <scope>NUCLEOTIDE SEQUENCE</scope>
    <source>
        <strain evidence="8">BX8</strain>
    </source>
</reference>
<protein>
    <recommendedName>
        <fullName evidence="2 7">Glutamate racemase</fullName>
        <ecNumber evidence="2 7">5.1.1.3</ecNumber>
    </recommendedName>
</protein>
<keyword evidence="5 7" id="KW-0413">Isomerase</keyword>
<keyword evidence="6 7" id="KW-0961">Cell wall biogenesis/degradation</keyword>
<dbReference type="HAMAP" id="MF_00258">
    <property type="entry name" value="Glu_racemase"/>
    <property type="match status" value="1"/>
</dbReference>
<accession>A0A923IFD9</accession>
<evidence type="ECO:0000256" key="5">
    <source>
        <dbReference type="ARBA" id="ARBA00023235"/>
    </source>
</evidence>
<evidence type="ECO:0000256" key="6">
    <source>
        <dbReference type="ARBA" id="ARBA00023316"/>
    </source>
</evidence>
<dbReference type="RefSeq" id="WP_186888196.1">
    <property type="nucleotide sequence ID" value="NZ_JACONZ010000003.1"/>
</dbReference>
<dbReference type="Proteomes" id="UP000659630">
    <property type="component" value="Unassembled WGS sequence"/>
</dbReference>
<dbReference type="GO" id="GO:0009252">
    <property type="term" value="P:peptidoglycan biosynthetic process"/>
    <property type="evidence" value="ECO:0007669"/>
    <property type="project" value="UniProtKB-UniRule"/>
</dbReference>
<feature type="active site" description="Proton donor/acceptor" evidence="7">
    <location>
        <position position="73"/>
    </location>
</feature>
<comment type="caution">
    <text evidence="8">The sequence shown here is derived from an EMBL/GenBank/DDBJ whole genome shotgun (WGS) entry which is preliminary data.</text>
</comment>
<dbReference type="GO" id="GO:0008881">
    <property type="term" value="F:glutamate racemase activity"/>
    <property type="evidence" value="ECO:0007669"/>
    <property type="project" value="UniProtKB-UniRule"/>
</dbReference>
<comment type="function">
    <text evidence="7">Provides the (R)-glutamate required for cell wall biosynthesis.</text>
</comment>
<dbReference type="SUPFAM" id="SSF53681">
    <property type="entry name" value="Aspartate/glutamate racemase"/>
    <property type="match status" value="2"/>
</dbReference>
<dbReference type="Gene3D" id="3.40.50.1860">
    <property type="match status" value="2"/>
</dbReference>
<dbReference type="InterPro" id="IPR033134">
    <property type="entry name" value="Asp/Glu_racemase_AS_2"/>
</dbReference>